<organism evidence="3">
    <name type="scientific">marine metagenome</name>
    <dbReference type="NCBI Taxonomy" id="408172"/>
    <lineage>
        <taxon>unclassified sequences</taxon>
        <taxon>metagenomes</taxon>
        <taxon>ecological metagenomes</taxon>
    </lineage>
</organism>
<proteinExistence type="predicted"/>
<dbReference type="InterPro" id="IPR036291">
    <property type="entry name" value="NAD(P)-bd_dom_sf"/>
</dbReference>
<dbReference type="PROSITE" id="PS51318">
    <property type="entry name" value="TAT"/>
    <property type="match status" value="1"/>
</dbReference>
<dbReference type="AlphaFoldDB" id="A0A381QE05"/>
<evidence type="ECO:0000259" key="1">
    <source>
        <dbReference type="Pfam" id="PF01408"/>
    </source>
</evidence>
<gene>
    <name evidence="3" type="ORF">METZ01_LOCUS30084</name>
</gene>
<dbReference type="InterPro" id="IPR043906">
    <property type="entry name" value="Gfo/Idh/MocA_OxRdtase_bact_C"/>
</dbReference>
<dbReference type="SUPFAM" id="SSF51735">
    <property type="entry name" value="NAD(P)-binding Rossmann-fold domains"/>
    <property type="match status" value="1"/>
</dbReference>
<dbReference type="GO" id="GO:0000166">
    <property type="term" value="F:nucleotide binding"/>
    <property type="evidence" value="ECO:0007669"/>
    <property type="project" value="InterPro"/>
</dbReference>
<reference evidence="3" key="1">
    <citation type="submission" date="2018-05" db="EMBL/GenBank/DDBJ databases">
        <authorList>
            <person name="Lanie J.A."/>
            <person name="Ng W.-L."/>
            <person name="Kazmierczak K.M."/>
            <person name="Andrzejewski T.M."/>
            <person name="Davidsen T.M."/>
            <person name="Wayne K.J."/>
            <person name="Tettelin H."/>
            <person name="Glass J.I."/>
            <person name="Rusch D."/>
            <person name="Podicherti R."/>
            <person name="Tsui H.-C.T."/>
            <person name="Winkler M.E."/>
        </authorList>
    </citation>
    <scope>NUCLEOTIDE SEQUENCE</scope>
</reference>
<dbReference type="Pfam" id="PF01408">
    <property type="entry name" value="GFO_IDH_MocA"/>
    <property type="match status" value="1"/>
</dbReference>
<evidence type="ECO:0000259" key="2">
    <source>
        <dbReference type="Pfam" id="PF19051"/>
    </source>
</evidence>
<accession>A0A381QE05</accession>
<evidence type="ECO:0008006" key="4">
    <source>
        <dbReference type="Google" id="ProtNLM"/>
    </source>
</evidence>
<dbReference type="InterPro" id="IPR006311">
    <property type="entry name" value="TAT_signal"/>
</dbReference>
<evidence type="ECO:0000313" key="3">
    <source>
        <dbReference type="EMBL" id="SUZ77230.1"/>
    </source>
</evidence>
<protein>
    <recommendedName>
        <fullName evidence="4">Gfo/Idh/MocA-like oxidoreductase N-terminal domain-containing protein</fullName>
    </recommendedName>
</protein>
<name>A0A381QE05_9ZZZZ</name>
<dbReference type="Gene3D" id="3.30.360.10">
    <property type="entry name" value="Dihydrodipicolinate Reductase, domain 2"/>
    <property type="match status" value="1"/>
</dbReference>
<dbReference type="Pfam" id="PF19051">
    <property type="entry name" value="GFO_IDH_MocA_C2"/>
    <property type="match status" value="1"/>
</dbReference>
<dbReference type="PANTHER" id="PTHR43818">
    <property type="entry name" value="BCDNA.GH03377"/>
    <property type="match status" value="1"/>
</dbReference>
<sequence>MSASINRRTFMRVAATGAGLGVLGQSSVASGVRAPSDMVRVGIMGVNGRGNALAQSFARIAGSEVTYICDVDSRAVTKTIAAVSESRNGSFLQQRRPTGVTDVRRVLDDPDVDALVIAAPDHWHAPATIMALQAGKHVYVEKPCSHNAREGELLVEAQRKYDRVVQMGNQQRSAPRSIEIIQEIRDGLIGRPYYARAWYANTRGTIGHGQIAPVPEWLDYELWQGPAPRTPYKDNVVHYNWHWFWRWGTAEINNNGAHEIDVCRWALGVDYPTRVTSAGGRYHFAEDDWEMVDTQIAAYDFPEDKTLVWEGRSCNGRPIEGRGRGSSIHGEKGTVVLDRNGYVVYDNDNNEVRRNLRPRQDSGLDVRGAGPLTDLHIENFLETIRGQATQTAPIDQGHTSVLLCHLGNIAQRTGRALDCDPSNGRIKNDAEAMKLWSRDYEPGWELKV</sequence>
<dbReference type="PANTHER" id="PTHR43818:SF5">
    <property type="entry name" value="OXIDOREDUCTASE FAMILY PROTEIN"/>
    <property type="match status" value="1"/>
</dbReference>
<feature type="domain" description="Gfo/Idh/MocA-like oxidoreductase bacterial type C-terminal" evidence="2">
    <location>
        <begin position="210"/>
        <end position="271"/>
    </location>
</feature>
<dbReference type="EMBL" id="UINC01001308">
    <property type="protein sequence ID" value="SUZ77230.1"/>
    <property type="molecule type" value="Genomic_DNA"/>
</dbReference>
<dbReference type="InterPro" id="IPR050463">
    <property type="entry name" value="Gfo/Idh/MocA_oxidrdct_glycsds"/>
</dbReference>
<dbReference type="Gene3D" id="3.40.50.720">
    <property type="entry name" value="NAD(P)-binding Rossmann-like Domain"/>
    <property type="match status" value="1"/>
</dbReference>
<dbReference type="SUPFAM" id="SSF55347">
    <property type="entry name" value="Glyceraldehyde-3-phosphate dehydrogenase-like, C-terminal domain"/>
    <property type="match status" value="1"/>
</dbReference>
<dbReference type="InterPro" id="IPR000683">
    <property type="entry name" value="Gfo/Idh/MocA-like_OxRdtase_N"/>
</dbReference>
<feature type="domain" description="Gfo/Idh/MocA-like oxidoreductase N-terminal" evidence="1">
    <location>
        <begin position="39"/>
        <end position="168"/>
    </location>
</feature>